<dbReference type="EMBL" id="CP046172">
    <property type="protein sequence ID" value="QIS13708.1"/>
    <property type="molecule type" value="Genomic_DNA"/>
</dbReference>
<dbReference type="AlphaFoldDB" id="A0A6G9YKJ3"/>
<evidence type="ECO:0000313" key="1">
    <source>
        <dbReference type="EMBL" id="QIS13708.1"/>
    </source>
</evidence>
<evidence type="ECO:0000313" key="2">
    <source>
        <dbReference type="Proteomes" id="UP000503540"/>
    </source>
</evidence>
<name>A0A6G9YKJ3_9NOCA</name>
<dbReference type="InterPro" id="IPR028964">
    <property type="entry name" value="Imm8"/>
</dbReference>
<keyword evidence="2" id="KW-1185">Reference proteome</keyword>
<dbReference type="Pfam" id="PF15586">
    <property type="entry name" value="Imm8"/>
    <property type="match status" value="1"/>
</dbReference>
<gene>
    <name evidence="1" type="ORF">F5544_29315</name>
</gene>
<reference evidence="1 2" key="1">
    <citation type="journal article" date="2019" name="ACS Chem. Biol.">
        <title>Identification and Mobilization of a Cryptic Antibiotic Biosynthesis Gene Locus from a Human-Pathogenic Nocardia Isolate.</title>
        <authorList>
            <person name="Herisse M."/>
            <person name="Ishida K."/>
            <person name="Porter J.L."/>
            <person name="Howden B."/>
            <person name="Hertweck C."/>
            <person name="Stinear T.P."/>
            <person name="Pidot S.J."/>
        </authorList>
    </citation>
    <scope>NUCLEOTIDE SEQUENCE [LARGE SCALE GENOMIC DNA]</scope>
    <source>
        <strain evidence="1 2">AUSMDU00012717</strain>
    </source>
</reference>
<protein>
    <recommendedName>
        <fullName evidence="3">Immunity protein 8 of polymorphic toxin system</fullName>
    </recommendedName>
</protein>
<proteinExistence type="predicted"/>
<organism evidence="1 2">
    <name type="scientific">Nocardia arthritidis</name>
    <dbReference type="NCBI Taxonomy" id="228602"/>
    <lineage>
        <taxon>Bacteria</taxon>
        <taxon>Bacillati</taxon>
        <taxon>Actinomycetota</taxon>
        <taxon>Actinomycetes</taxon>
        <taxon>Mycobacteriales</taxon>
        <taxon>Nocardiaceae</taxon>
        <taxon>Nocardia</taxon>
    </lineage>
</organism>
<accession>A0A6G9YKJ3</accession>
<sequence>MFRKSLAIIGHAAPKSPNAVRVLATDRETAYSHCRPPLPPHLACDPPEDTVHAAIRHLLTPDIDPATFSQDNGDFMFLVEMLAGPADGSGEESFQFEVCTPGWLHERVRREGPVTGRHQVIVDSFDWPALQGFFQRLVTRCSGADWREVATKLGRYGHWEFEDYTPGPDNI</sequence>
<dbReference type="Proteomes" id="UP000503540">
    <property type="component" value="Chromosome"/>
</dbReference>
<evidence type="ECO:0008006" key="3">
    <source>
        <dbReference type="Google" id="ProtNLM"/>
    </source>
</evidence>
<dbReference type="KEGG" id="nah:F5544_29315"/>